<dbReference type="Proteomes" id="UP001057375">
    <property type="component" value="Unassembled WGS sequence"/>
</dbReference>
<evidence type="ECO:0000313" key="2">
    <source>
        <dbReference type="Proteomes" id="UP001057375"/>
    </source>
</evidence>
<evidence type="ECO:0000313" key="1">
    <source>
        <dbReference type="EMBL" id="GKT32676.1"/>
    </source>
</evidence>
<feature type="non-terminal residue" evidence="1">
    <location>
        <position position="1"/>
    </location>
</feature>
<organism evidence="1 2">
    <name type="scientific">Aduncisulcus paluster</name>
    <dbReference type="NCBI Taxonomy" id="2918883"/>
    <lineage>
        <taxon>Eukaryota</taxon>
        <taxon>Metamonada</taxon>
        <taxon>Carpediemonas-like organisms</taxon>
        <taxon>Aduncisulcus</taxon>
    </lineage>
</organism>
<dbReference type="EMBL" id="BQXS01002626">
    <property type="protein sequence ID" value="GKT32676.1"/>
    <property type="molecule type" value="Genomic_DNA"/>
</dbReference>
<gene>
    <name evidence="1" type="ORF">ADUPG1_002324</name>
</gene>
<keyword evidence="2" id="KW-1185">Reference proteome</keyword>
<name>A0ABQ5KL68_9EUKA</name>
<reference evidence="1" key="1">
    <citation type="submission" date="2022-03" db="EMBL/GenBank/DDBJ databases">
        <title>Draft genome sequence of Aduncisulcus paluster, a free-living microaerophilic Fornicata.</title>
        <authorList>
            <person name="Yuyama I."/>
            <person name="Kume K."/>
            <person name="Tamura T."/>
            <person name="Inagaki Y."/>
            <person name="Hashimoto T."/>
        </authorList>
    </citation>
    <scope>NUCLEOTIDE SEQUENCE</scope>
    <source>
        <strain evidence="1">NY0171</strain>
    </source>
</reference>
<comment type="caution">
    <text evidence="1">The sequence shown here is derived from an EMBL/GenBank/DDBJ whole genome shotgun (WGS) entry which is preliminary data.</text>
</comment>
<accession>A0ABQ5KL68</accession>
<sequence length="129" mass="14951">FLDSAIPLRMAYMVECDKAYFLKGFDDLVLDPRFPLSVSSRGVGSVAFTVRLPRLCTRWSDLVTSCPPCSDFHGYTLEGFYTFSCSDSHGYKQRYAPDFTLRLQRLQCKWVLFSWVCQFVLVYRLFALV</sequence>
<proteinExistence type="predicted"/>
<protein>
    <submittedName>
        <fullName evidence="1">Uncharacterized protein</fullName>
    </submittedName>
</protein>